<sequence length="65" mass="7677">MLTGFSFYSSHFPDSIEKECPLRTFYHKAKFHTVLMYSAFRIIFHHLTAIMHKDKTFVIMLCSSS</sequence>
<dbReference type="STRING" id="1196031.A361_20275"/>
<protein>
    <submittedName>
        <fullName evidence="1">Uncharacterized protein</fullName>
    </submittedName>
</protein>
<evidence type="ECO:0000313" key="2">
    <source>
        <dbReference type="Proteomes" id="UP000077856"/>
    </source>
</evidence>
<evidence type="ECO:0000313" key="1">
    <source>
        <dbReference type="EMBL" id="AND41397.1"/>
    </source>
</evidence>
<reference evidence="1 2" key="1">
    <citation type="submission" date="2016-04" db="EMBL/GenBank/DDBJ databases">
        <title>Complete genome sequence of Bacillus oceanisediminis strain 2691.</title>
        <authorList>
            <person name="Jeong H."/>
            <person name="Kim H.J."/>
            <person name="Lee D.-W."/>
        </authorList>
    </citation>
    <scope>NUCLEOTIDE SEQUENCE [LARGE SCALE GENOMIC DNA]</scope>
    <source>
        <strain evidence="1 2">2691</strain>
    </source>
</reference>
<gene>
    <name evidence="1" type="ORF">A361_20275</name>
</gene>
<name>A0A160ME65_9BACI</name>
<accession>A0A160ME65</accession>
<organism evidence="1 2">
    <name type="scientific">Cytobacillus oceanisediminis 2691</name>
    <dbReference type="NCBI Taxonomy" id="1196031"/>
    <lineage>
        <taxon>Bacteria</taxon>
        <taxon>Bacillati</taxon>
        <taxon>Bacillota</taxon>
        <taxon>Bacilli</taxon>
        <taxon>Bacillales</taxon>
        <taxon>Bacillaceae</taxon>
        <taxon>Cytobacillus</taxon>
    </lineage>
</organism>
<proteinExistence type="predicted"/>
<dbReference type="AlphaFoldDB" id="A0A160ME65"/>
<dbReference type="EMBL" id="CP015506">
    <property type="protein sequence ID" value="AND41397.1"/>
    <property type="molecule type" value="Genomic_DNA"/>
</dbReference>
<dbReference type="KEGG" id="bon:A361_20275"/>
<dbReference type="Proteomes" id="UP000077856">
    <property type="component" value="Chromosome"/>
</dbReference>